<dbReference type="Proteomes" id="UP000735302">
    <property type="component" value="Unassembled WGS sequence"/>
</dbReference>
<accession>A0AAV4B372</accession>
<dbReference type="AlphaFoldDB" id="A0AAV4B372"/>
<dbReference type="EMBL" id="BLXT01004521">
    <property type="protein sequence ID" value="GFO13957.1"/>
    <property type="molecule type" value="Genomic_DNA"/>
</dbReference>
<comment type="caution">
    <text evidence="1">The sequence shown here is derived from an EMBL/GenBank/DDBJ whole genome shotgun (WGS) entry which is preliminary data.</text>
</comment>
<protein>
    <submittedName>
        <fullName evidence="1">Uncharacterized protein</fullName>
    </submittedName>
</protein>
<name>A0AAV4B372_9GAST</name>
<keyword evidence="2" id="KW-1185">Reference proteome</keyword>
<gene>
    <name evidence="1" type="ORF">PoB_004046200</name>
</gene>
<evidence type="ECO:0000313" key="1">
    <source>
        <dbReference type="EMBL" id="GFO13957.1"/>
    </source>
</evidence>
<proteinExistence type="predicted"/>
<evidence type="ECO:0000313" key="2">
    <source>
        <dbReference type="Proteomes" id="UP000735302"/>
    </source>
</evidence>
<sequence length="81" mass="9231">MTNRLGSVGQHCPPVLEEVNSQGGVLTRDNHYCWTVTTSTPRKHASPHTVRTSRQVRRPQCGVGHFDYFQHQKKSRQDDST</sequence>
<reference evidence="1 2" key="1">
    <citation type="journal article" date="2021" name="Elife">
        <title>Chloroplast acquisition without the gene transfer in kleptoplastic sea slugs, Plakobranchus ocellatus.</title>
        <authorList>
            <person name="Maeda T."/>
            <person name="Takahashi S."/>
            <person name="Yoshida T."/>
            <person name="Shimamura S."/>
            <person name="Takaki Y."/>
            <person name="Nagai Y."/>
            <person name="Toyoda A."/>
            <person name="Suzuki Y."/>
            <person name="Arimoto A."/>
            <person name="Ishii H."/>
            <person name="Satoh N."/>
            <person name="Nishiyama T."/>
            <person name="Hasebe M."/>
            <person name="Maruyama T."/>
            <person name="Minagawa J."/>
            <person name="Obokata J."/>
            <person name="Shigenobu S."/>
        </authorList>
    </citation>
    <scope>NUCLEOTIDE SEQUENCE [LARGE SCALE GENOMIC DNA]</scope>
</reference>
<organism evidence="1 2">
    <name type="scientific">Plakobranchus ocellatus</name>
    <dbReference type="NCBI Taxonomy" id="259542"/>
    <lineage>
        <taxon>Eukaryota</taxon>
        <taxon>Metazoa</taxon>
        <taxon>Spiralia</taxon>
        <taxon>Lophotrochozoa</taxon>
        <taxon>Mollusca</taxon>
        <taxon>Gastropoda</taxon>
        <taxon>Heterobranchia</taxon>
        <taxon>Euthyneura</taxon>
        <taxon>Panpulmonata</taxon>
        <taxon>Sacoglossa</taxon>
        <taxon>Placobranchoidea</taxon>
        <taxon>Plakobranchidae</taxon>
        <taxon>Plakobranchus</taxon>
    </lineage>
</organism>